<protein>
    <submittedName>
        <fullName evidence="2">Uncharacterized protein</fullName>
    </submittedName>
</protein>
<evidence type="ECO:0000313" key="2">
    <source>
        <dbReference type="EMBL" id="OWY97584.1"/>
    </source>
</evidence>
<organism evidence="2 3">
    <name type="scientific">Phytophthora megakarya</name>
    <dbReference type="NCBI Taxonomy" id="4795"/>
    <lineage>
        <taxon>Eukaryota</taxon>
        <taxon>Sar</taxon>
        <taxon>Stramenopiles</taxon>
        <taxon>Oomycota</taxon>
        <taxon>Peronosporomycetes</taxon>
        <taxon>Peronosporales</taxon>
        <taxon>Peronosporaceae</taxon>
        <taxon>Phytophthora</taxon>
    </lineage>
</organism>
<dbReference type="EMBL" id="NBNE01010287">
    <property type="protein sequence ID" value="OWY97584.1"/>
    <property type="molecule type" value="Genomic_DNA"/>
</dbReference>
<proteinExistence type="predicted"/>
<sequence length="121" mass="14245">MKKRTVVMTKKVGFRQKRKLQALMTVVLDQETKGATTLKIQCHFHKTAVPLWFRGFKSRFKTWDQFHDAFHAFQSETYQRFTTRSTTSVLIRNKQIVTSSKARKRAGKKPRKDVTLIPEED</sequence>
<reference evidence="3" key="1">
    <citation type="submission" date="2017-03" db="EMBL/GenBank/DDBJ databases">
        <title>Phytopthora megakarya and P. palmivora, two closely related causual agents of cacao black pod achieved similar genome size and gene model numbers by different mechanisms.</title>
        <authorList>
            <person name="Ali S."/>
            <person name="Shao J."/>
            <person name="Larry D.J."/>
            <person name="Kronmiller B."/>
            <person name="Shen D."/>
            <person name="Strem M.D."/>
            <person name="Melnick R.L."/>
            <person name="Guiltinan M.J."/>
            <person name="Tyler B.M."/>
            <person name="Meinhardt L.W."/>
            <person name="Bailey B.A."/>
        </authorList>
    </citation>
    <scope>NUCLEOTIDE SEQUENCE [LARGE SCALE GENOMIC DNA]</scope>
    <source>
        <strain evidence="3">zdho120</strain>
    </source>
</reference>
<dbReference type="Proteomes" id="UP000198211">
    <property type="component" value="Unassembled WGS sequence"/>
</dbReference>
<gene>
    <name evidence="2" type="ORF">PHMEG_00031853</name>
</gene>
<evidence type="ECO:0000313" key="3">
    <source>
        <dbReference type="Proteomes" id="UP000198211"/>
    </source>
</evidence>
<name>A0A225UX36_9STRA</name>
<comment type="caution">
    <text evidence="2">The sequence shown here is derived from an EMBL/GenBank/DDBJ whole genome shotgun (WGS) entry which is preliminary data.</text>
</comment>
<dbReference type="AlphaFoldDB" id="A0A225UX36"/>
<feature type="compositionally biased region" description="Basic residues" evidence="1">
    <location>
        <begin position="101"/>
        <end position="111"/>
    </location>
</feature>
<evidence type="ECO:0000256" key="1">
    <source>
        <dbReference type="SAM" id="MobiDB-lite"/>
    </source>
</evidence>
<accession>A0A225UX36</accession>
<dbReference type="OrthoDB" id="127937at2759"/>
<keyword evidence="3" id="KW-1185">Reference proteome</keyword>
<feature type="region of interest" description="Disordered" evidence="1">
    <location>
        <begin position="100"/>
        <end position="121"/>
    </location>
</feature>